<dbReference type="RefSeq" id="WP_311345262.1">
    <property type="nucleotide sequence ID" value="NZ_JAVREI010000006.1"/>
</dbReference>
<reference evidence="3" key="1">
    <citation type="submission" date="2023-07" db="EMBL/GenBank/DDBJ databases">
        <title>30 novel species of actinomycetes from the DSMZ collection.</title>
        <authorList>
            <person name="Nouioui I."/>
        </authorList>
    </citation>
    <scope>NUCLEOTIDE SEQUENCE [LARGE SCALE GENOMIC DNA]</scope>
    <source>
        <strain evidence="3">DSM 46792</strain>
    </source>
</reference>
<proteinExistence type="predicted"/>
<feature type="compositionally biased region" description="Basic and acidic residues" evidence="1">
    <location>
        <begin position="221"/>
        <end position="276"/>
    </location>
</feature>
<evidence type="ECO:0000313" key="2">
    <source>
        <dbReference type="EMBL" id="MDT0276446.1"/>
    </source>
</evidence>
<gene>
    <name evidence="2" type="ORF">RM425_11100</name>
</gene>
<keyword evidence="3" id="KW-1185">Reference proteome</keyword>
<dbReference type="Proteomes" id="UP001183222">
    <property type="component" value="Unassembled WGS sequence"/>
</dbReference>
<evidence type="ECO:0000313" key="3">
    <source>
        <dbReference type="Proteomes" id="UP001183222"/>
    </source>
</evidence>
<feature type="region of interest" description="Disordered" evidence="1">
    <location>
        <begin position="165"/>
        <end position="306"/>
    </location>
</feature>
<organism evidence="2 3">
    <name type="scientific">Blastococcus goldschmidtiae</name>
    <dbReference type="NCBI Taxonomy" id="3075546"/>
    <lineage>
        <taxon>Bacteria</taxon>
        <taxon>Bacillati</taxon>
        <taxon>Actinomycetota</taxon>
        <taxon>Actinomycetes</taxon>
        <taxon>Geodermatophilales</taxon>
        <taxon>Geodermatophilaceae</taxon>
        <taxon>Blastococcus</taxon>
    </lineage>
</organism>
<name>A0ABU2K8C7_9ACTN</name>
<dbReference type="EMBL" id="JAVREI010000006">
    <property type="protein sequence ID" value="MDT0276446.1"/>
    <property type="molecule type" value="Genomic_DNA"/>
</dbReference>
<protein>
    <recommendedName>
        <fullName evidence="4">Transposase</fullName>
    </recommendedName>
</protein>
<comment type="caution">
    <text evidence="2">The sequence shown here is derived from an EMBL/GenBank/DDBJ whole genome shotgun (WGS) entry which is preliminary data.</text>
</comment>
<feature type="compositionally biased region" description="Basic and acidic residues" evidence="1">
    <location>
        <begin position="283"/>
        <end position="294"/>
    </location>
</feature>
<evidence type="ECO:0008006" key="4">
    <source>
        <dbReference type="Google" id="ProtNLM"/>
    </source>
</evidence>
<accession>A0ABU2K8C7</accession>
<sequence length="306" mass="33215">MRLSGVADELYGLPPDEFIAARDVRRKEARADGERELAEAIGRLRKPSTAAWVVNTLVRREPDELRQLVALGTELRGAQRELEGEQLKELTRQRRGVVTALTRQARSLAHELGRPVSDSVAAQVQDTLRAAVADEEAGRATLSGLLTTPLSYSGVGRADVRGALAAVPRGEERPATGAGGGTGDDRAATGDRRRRAAQDQLASAREELAEAEAAAAEAEGEAEREREELAGLGTRRDEVRARIGDLEEELRRAEKESGELTAELRKGQRRRDAAERRAHRASTVRDRARSRVDRLGQAATGRSAEG</sequence>
<evidence type="ECO:0000256" key="1">
    <source>
        <dbReference type="SAM" id="MobiDB-lite"/>
    </source>
</evidence>